<dbReference type="GO" id="GO:0015421">
    <property type="term" value="F:ABC-type oligopeptide transporter activity"/>
    <property type="evidence" value="ECO:0007669"/>
    <property type="project" value="TreeGrafter"/>
</dbReference>
<keyword evidence="3 5" id="KW-1133">Transmembrane helix</keyword>
<dbReference type="InterPro" id="IPR039421">
    <property type="entry name" value="Type_1_exporter"/>
</dbReference>
<dbReference type="InterPro" id="IPR011527">
    <property type="entry name" value="ABC1_TM_dom"/>
</dbReference>
<dbReference type="AlphaFoldDB" id="A0A9D0ZV76"/>
<evidence type="ECO:0000313" key="8">
    <source>
        <dbReference type="Proteomes" id="UP000886886"/>
    </source>
</evidence>
<sequence>MLKLIKFLSPYKGRVTVMLILLFLQVLGTLYIPTLTADIVNHGIVTGNLSHIWKTGSLMLAVAASIAVVSLTETYLSTAIFSRMGRDIRNTLFEKSQALTIDQFNRFGPASMITRSTNDIMQIQMAYMAGTEMILPAPIMAIAGLILAFSKSPSLAAVIILSMLIVCIFTVLLALKVMPLFSKLQTLLDKINRTLREMLTGIRVIRAFNRVNEMLAVNTDTAINVQKLKRHLAKAKLKFRNVTFQYQGAEEPVLNHILVMRDGTIIEQGSHDELVKLGKFYADLYNSPFSSLPSSANLV</sequence>
<dbReference type="PANTHER" id="PTHR43394">
    <property type="entry name" value="ATP-DEPENDENT PERMEASE MDL1, MITOCHONDRIAL"/>
    <property type="match status" value="1"/>
</dbReference>
<reference evidence="7" key="2">
    <citation type="journal article" date="2021" name="PeerJ">
        <title>Extensive microbial diversity within the chicken gut microbiome revealed by metagenomics and culture.</title>
        <authorList>
            <person name="Gilroy R."/>
            <person name="Ravi A."/>
            <person name="Getino M."/>
            <person name="Pursley I."/>
            <person name="Horton D.L."/>
            <person name="Alikhan N.F."/>
            <person name="Baker D."/>
            <person name="Gharbi K."/>
            <person name="Hall N."/>
            <person name="Watson M."/>
            <person name="Adriaenssens E.M."/>
            <person name="Foster-Nyarko E."/>
            <person name="Jarju S."/>
            <person name="Secka A."/>
            <person name="Antonio M."/>
            <person name="Oren A."/>
            <person name="Chaudhuri R.R."/>
            <person name="La Ragione R."/>
            <person name="Hildebrand F."/>
            <person name="Pallen M.J."/>
        </authorList>
    </citation>
    <scope>NUCLEOTIDE SEQUENCE</scope>
    <source>
        <strain evidence="7">ChiSjej3B21-11622</strain>
    </source>
</reference>
<evidence type="ECO:0000259" key="6">
    <source>
        <dbReference type="PROSITE" id="PS50929"/>
    </source>
</evidence>
<feature type="transmembrane region" description="Helical" evidence="5">
    <location>
        <begin position="155"/>
        <end position="175"/>
    </location>
</feature>
<evidence type="ECO:0000256" key="2">
    <source>
        <dbReference type="ARBA" id="ARBA00022692"/>
    </source>
</evidence>
<feature type="transmembrane region" description="Helical" evidence="5">
    <location>
        <begin position="12"/>
        <end position="32"/>
    </location>
</feature>
<evidence type="ECO:0000256" key="3">
    <source>
        <dbReference type="ARBA" id="ARBA00022989"/>
    </source>
</evidence>
<keyword evidence="4 5" id="KW-0472">Membrane</keyword>
<evidence type="ECO:0000256" key="5">
    <source>
        <dbReference type="SAM" id="Phobius"/>
    </source>
</evidence>
<dbReference type="CDD" id="cd18548">
    <property type="entry name" value="ABC_6TM_Tm287_like"/>
    <property type="match status" value="1"/>
</dbReference>
<protein>
    <recommendedName>
        <fullName evidence="6">ABC transmembrane type-1 domain-containing protein</fullName>
    </recommendedName>
</protein>
<organism evidence="7 8">
    <name type="scientific">Candidatus Limivivens merdigallinarum</name>
    <dbReference type="NCBI Taxonomy" id="2840859"/>
    <lineage>
        <taxon>Bacteria</taxon>
        <taxon>Bacillati</taxon>
        <taxon>Bacillota</taxon>
        <taxon>Clostridia</taxon>
        <taxon>Lachnospirales</taxon>
        <taxon>Lachnospiraceae</taxon>
        <taxon>Lachnospiraceae incertae sedis</taxon>
        <taxon>Candidatus Limivivens</taxon>
    </lineage>
</organism>
<keyword evidence="2 5" id="KW-0812">Transmembrane</keyword>
<name>A0A9D0ZV76_9FIRM</name>
<dbReference type="SUPFAM" id="SSF90123">
    <property type="entry name" value="ABC transporter transmembrane region"/>
    <property type="match status" value="1"/>
</dbReference>
<feature type="transmembrane region" description="Helical" evidence="5">
    <location>
        <begin position="52"/>
        <end position="76"/>
    </location>
</feature>
<dbReference type="Gene3D" id="1.20.1560.10">
    <property type="entry name" value="ABC transporter type 1, transmembrane domain"/>
    <property type="match status" value="1"/>
</dbReference>
<dbReference type="InterPro" id="IPR036640">
    <property type="entry name" value="ABC1_TM_sf"/>
</dbReference>
<proteinExistence type="predicted"/>
<comment type="caution">
    <text evidence="7">The sequence shown here is derived from an EMBL/GenBank/DDBJ whole genome shotgun (WGS) entry which is preliminary data.</text>
</comment>
<evidence type="ECO:0000256" key="4">
    <source>
        <dbReference type="ARBA" id="ARBA00023136"/>
    </source>
</evidence>
<evidence type="ECO:0000256" key="1">
    <source>
        <dbReference type="ARBA" id="ARBA00004651"/>
    </source>
</evidence>
<gene>
    <name evidence="7" type="ORF">IAB26_07575</name>
</gene>
<dbReference type="EMBL" id="DVFT01000111">
    <property type="protein sequence ID" value="HIQ96404.1"/>
    <property type="molecule type" value="Genomic_DNA"/>
</dbReference>
<reference evidence="7" key="1">
    <citation type="submission" date="2020-10" db="EMBL/GenBank/DDBJ databases">
        <authorList>
            <person name="Gilroy R."/>
        </authorList>
    </citation>
    <scope>NUCLEOTIDE SEQUENCE</scope>
    <source>
        <strain evidence="7">ChiSjej3B21-11622</strain>
    </source>
</reference>
<feature type="transmembrane region" description="Helical" evidence="5">
    <location>
        <begin position="125"/>
        <end position="149"/>
    </location>
</feature>
<dbReference type="PROSITE" id="PS50929">
    <property type="entry name" value="ABC_TM1F"/>
    <property type="match status" value="1"/>
</dbReference>
<dbReference type="PANTHER" id="PTHR43394:SF1">
    <property type="entry name" value="ATP-BINDING CASSETTE SUB-FAMILY B MEMBER 10, MITOCHONDRIAL"/>
    <property type="match status" value="1"/>
</dbReference>
<evidence type="ECO:0000313" key="7">
    <source>
        <dbReference type="EMBL" id="HIQ96404.1"/>
    </source>
</evidence>
<dbReference type="Proteomes" id="UP000886886">
    <property type="component" value="Unassembled WGS sequence"/>
</dbReference>
<comment type="subcellular location">
    <subcellularLocation>
        <location evidence="1">Cell membrane</location>
        <topology evidence="1">Multi-pass membrane protein</topology>
    </subcellularLocation>
</comment>
<dbReference type="GO" id="GO:0005886">
    <property type="term" value="C:plasma membrane"/>
    <property type="evidence" value="ECO:0007669"/>
    <property type="project" value="UniProtKB-SubCell"/>
</dbReference>
<dbReference type="GO" id="GO:0005524">
    <property type="term" value="F:ATP binding"/>
    <property type="evidence" value="ECO:0007669"/>
    <property type="project" value="InterPro"/>
</dbReference>
<feature type="domain" description="ABC transmembrane type-1" evidence="6">
    <location>
        <begin position="17"/>
        <end position="244"/>
    </location>
</feature>
<dbReference type="Pfam" id="PF00664">
    <property type="entry name" value="ABC_membrane"/>
    <property type="match status" value="1"/>
</dbReference>
<accession>A0A9D0ZV76</accession>